<keyword evidence="2" id="KW-0805">Transcription regulation</keyword>
<protein>
    <submittedName>
        <fullName evidence="7">LacI family DNA-binding transcriptional regulator</fullName>
    </submittedName>
</protein>
<dbReference type="InterPro" id="IPR000843">
    <property type="entry name" value="HTH_LacI"/>
</dbReference>
<evidence type="ECO:0000256" key="2">
    <source>
        <dbReference type="ARBA" id="ARBA00023015"/>
    </source>
</evidence>
<dbReference type="Gene3D" id="1.10.260.40">
    <property type="entry name" value="lambda repressor-like DNA-binding domains"/>
    <property type="match status" value="1"/>
</dbReference>
<dbReference type="AlphaFoldDB" id="A0AAU8J342"/>
<dbReference type="PANTHER" id="PTHR30146">
    <property type="entry name" value="LACI-RELATED TRANSCRIPTIONAL REPRESSOR"/>
    <property type="match status" value="1"/>
</dbReference>
<evidence type="ECO:0000256" key="3">
    <source>
        <dbReference type="ARBA" id="ARBA00023125"/>
    </source>
</evidence>
<feature type="compositionally biased region" description="Low complexity" evidence="5">
    <location>
        <begin position="27"/>
        <end position="40"/>
    </location>
</feature>
<dbReference type="RefSeq" id="WP_353946658.1">
    <property type="nucleotide sequence ID" value="NZ_CP159534.1"/>
</dbReference>
<dbReference type="Pfam" id="PF00356">
    <property type="entry name" value="LacI"/>
    <property type="match status" value="1"/>
</dbReference>
<feature type="region of interest" description="Disordered" evidence="5">
    <location>
        <begin position="1"/>
        <end position="40"/>
    </location>
</feature>
<dbReference type="CDD" id="cd06288">
    <property type="entry name" value="PBP1_sucrose_transcription_regulator"/>
    <property type="match status" value="1"/>
</dbReference>
<dbReference type="KEGG" id="stac:ABII15_36955"/>
<name>A0AAU8J342_9ACTN</name>
<keyword evidence="1" id="KW-0678">Repressor</keyword>
<sequence>MADRGGSSGRGVGGRGRDAAGTGGAPDAGSGDRAGAALPGGAARATSRDVARLAGVSHTAVSFVFNGRADGNLSAETQRRIREAAARLDYRPNAVARGLRSRRTAVIGLVTDHIASSPFAGALLRGAMETAWEHEHLLLTVDSSGDAAKEDAAVAELLDRRVDGIVYAAMSLRRARRLPRGLDRTPTVLANCLPPEGSPYAAVVPAERAGGRTAARLLLDAGHRRLAFVGGLDDIATAERLRGFRDALRGAGLRAAAEDVVRTGGEISAGYEGARRVLDRPRPDRPTGIVCYNDRVAAGVLHAAARLGIDVPGEVSLVGYDDQEHMAAFLDPPLTSVALPHRAMGEEAVRLLLDAIGARRAPEAEVRRLACAAVLRESVGDGPGVGP</sequence>
<dbReference type="Pfam" id="PF13377">
    <property type="entry name" value="Peripla_BP_3"/>
    <property type="match status" value="1"/>
</dbReference>
<feature type="compositionally biased region" description="Gly residues" evidence="5">
    <location>
        <begin position="1"/>
        <end position="14"/>
    </location>
</feature>
<evidence type="ECO:0000256" key="4">
    <source>
        <dbReference type="ARBA" id="ARBA00023163"/>
    </source>
</evidence>
<evidence type="ECO:0000259" key="6">
    <source>
        <dbReference type="PROSITE" id="PS50932"/>
    </source>
</evidence>
<dbReference type="EMBL" id="CP159534">
    <property type="protein sequence ID" value="XCJ75223.1"/>
    <property type="molecule type" value="Genomic_DNA"/>
</dbReference>
<organism evidence="7">
    <name type="scientific">Streptomyces tabacisoli</name>
    <dbReference type="NCBI Taxonomy" id="3156398"/>
    <lineage>
        <taxon>Bacteria</taxon>
        <taxon>Bacillati</taxon>
        <taxon>Actinomycetota</taxon>
        <taxon>Actinomycetes</taxon>
        <taxon>Kitasatosporales</taxon>
        <taxon>Streptomycetaceae</taxon>
        <taxon>Streptomyces</taxon>
    </lineage>
</organism>
<feature type="domain" description="HTH lacI-type" evidence="6">
    <location>
        <begin position="45"/>
        <end position="101"/>
    </location>
</feature>
<dbReference type="InterPro" id="IPR028082">
    <property type="entry name" value="Peripla_BP_I"/>
</dbReference>
<dbReference type="CDD" id="cd01392">
    <property type="entry name" value="HTH_LacI"/>
    <property type="match status" value="1"/>
</dbReference>
<dbReference type="SUPFAM" id="SSF47413">
    <property type="entry name" value="lambda repressor-like DNA-binding domains"/>
    <property type="match status" value="1"/>
</dbReference>
<gene>
    <name evidence="7" type="ORF">ABII15_36955</name>
</gene>
<dbReference type="InterPro" id="IPR046335">
    <property type="entry name" value="LacI/GalR-like_sensor"/>
</dbReference>
<dbReference type="SUPFAM" id="SSF53822">
    <property type="entry name" value="Periplasmic binding protein-like I"/>
    <property type="match status" value="1"/>
</dbReference>
<keyword evidence="3 7" id="KW-0238">DNA-binding</keyword>
<dbReference type="GO" id="GO:0003700">
    <property type="term" value="F:DNA-binding transcription factor activity"/>
    <property type="evidence" value="ECO:0007669"/>
    <property type="project" value="TreeGrafter"/>
</dbReference>
<dbReference type="GO" id="GO:0000976">
    <property type="term" value="F:transcription cis-regulatory region binding"/>
    <property type="evidence" value="ECO:0007669"/>
    <property type="project" value="TreeGrafter"/>
</dbReference>
<dbReference type="Gene3D" id="3.40.50.2300">
    <property type="match status" value="2"/>
</dbReference>
<evidence type="ECO:0000256" key="5">
    <source>
        <dbReference type="SAM" id="MobiDB-lite"/>
    </source>
</evidence>
<dbReference type="SMART" id="SM00354">
    <property type="entry name" value="HTH_LACI"/>
    <property type="match status" value="1"/>
</dbReference>
<dbReference type="PANTHER" id="PTHR30146:SF148">
    <property type="entry name" value="HTH-TYPE TRANSCRIPTIONAL REPRESSOR PURR-RELATED"/>
    <property type="match status" value="1"/>
</dbReference>
<proteinExistence type="predicted"/>
<evidence type="ECO:0000313" key="7">
    <source>
        <dbReference type="EMBL" id="XCJ75223.1"/>
    </source>
</evidence>
<accession>A0AAU8J342</accession>
<keyword evidence="4" id="KW-0804">Transcription</keyword>
<evidence type="ECO:0000256" key="1">
    <source>
        <dbReference type="ARBA" id="ARBA00022491"/>
    </source>
</evidence>
<reference evidence="7" key="1">
    <citation type="submission" date="2024-06" db="EMBL/GenBank/DDBJ databases">
        <title>Streptomyces sp. strain HUAS MG91 genome sequences.</title>
        <authorList>
            <person name="Mo P."/>
        </authorList>
    </citation>
    <scope>NUCLEOTIDE SEQUENCE</scope>
    <source>
        <strain evidence="7">HUAS MG91</strain>
    </source>
</reference>
<dbReference type="InterPro" id="IPR010982">
    <property type="entry name" value="Lambda_DNA-bd_dom_sf"/>
</dbReference>
<dbReference type="PROSITE" id="PS50932">
    <property type="entry name" value="HTH_LACI_2"/>
    <property type="match status" value="1"/>
</dbReference>